<reference evidence="8 10" key="2">
    <citation type="submission" date="2018-07" db="EMBL/GenBank/DDBJ databases">
        <title>The Genome Sequence of Enterococcus sp. DIV0659b.</title>
        <authorList>
            <consortium name="The Broad Institute Genomics Platform"/>
            <consortium name="The Broad Institute Genomic Center for Infectious Diseases"/>
            <person name="Earl A."/>
            <person name="Manson A."/>
            <person name="Schwartman J."/>
            <person name="Gilmore M."/>
            <person name="Abouelleil A."/>
            <person name="Cao P."/>
            <person name="Chapman S."/>
            <person name="Cusick C."/>
            <person name="Shea T."/>
            <person name="Young S."/>
            <person name="Neafsey D."/>
            <person name="Nusbaum C."/>
            <person name="Birren B."/>
        </authorList>
    </citation>
    <scope>NUCLEOTIDE SEQUENCE [LARGE SCALE GENOMIC DNA]</scope>
    <source>
        <strain evidence="8 10">4G2_DIV0659</strain>
    </source>
</reference>
<evidence type="ECO:0000256" key="7">
    <source>
        <dbReference type="SAM" id="Phobius"/>
    </source>
</evidence>
<keyword evidence="6 7" id="KW-0472">Membrane</keyword>
<dbReference type="EMBL" id="NGLE01000001">
    <property type="protein sequence ID" value="OTO09746.1"/>
    <property type="molecule type" value="Genomic_DNA"/>
</dbReference>
<keyword evidence="4" id="KW-0808">Transferase</keyword>
<comment type="similarity">
    <text evidence="2">Belongs to the CDP-glycerol glycerophosphotransferase family.</text>
</comment>
<dbReference type="GO" id="GO:0019350">
    <property type="term" value="P:teichoic acid biosynthetic process"/>
    <property type="evidence" value="ECO:0007669"/>
    <property type="project" value="UniProtKB-KW"/>
</dbReference>
<dbReference type="PANTHER" id="PTHR37316:SF3">
    <property type="entry name" value="TEICHOIC ACID GLYCEROL-PHOSPHATE TRANSFERASE"/>
    <property type="match status" value="1"/>
</dbReference>
<dbReference type="InterPro" id="IPR051612">
    <property type="entry name" value="Teichoic_Acid_Biosynth"/>
</dbReference>
<evidence type="ECO:0000256" key="5">
    <source>
        <dbReference type="ARBA" id="ARBA00022944"/>
    </source>
</evidence>
<keyword evidence="7" id="KW-1133">Transmembrane helix</keyword>
<dbReference type="Gene3D" id="3.40.50.11820">
    <property type="match status" value="1"/>
</dbReference>
<dbReference type="SUPFAM" id="SSF53756">
    <property type="entry name" value="UDP-Glycosyltransferase/glycogen phosphorylase"/>
    <property type="match status" value="1"/>
</dbReference>
<sequence>MKMIKKYLVFVQKILKRVVTVGLFYIMYPVLFFAPINKKKIVVSNFNGKGYGDSAKYICDYLLDQDKEIDIVWLYEDKSVKYPATSFPKGIRPVKHKTVRALMEMNTAKIWIDNCRKSFYPRKRKKQFYLQTWHAGFTLKKIERDAEESLPPLYKERAIKDSKMCDLLVFESSDMIKDVHKTFWFEGETFRQGVPRNDIIVNTPESIIHKVYNHFAIDLEKKILLYAPTFRQGYELKIDNNFLLKLKMEMSKKFSADYELIVRLHPNDSENKQRIFNTKDGNQLIDGSDYDDMQELLCAVDTLITDYSSVMGEMMISNKKCFIYAYDYEEYKQDRGLLIELTELPFPIAFTEQELITKIVHFDETTYLLNIEKFKVEHNVIETGKASQELGDKLINVMVE</sequence>
<evidence type="ECO:0000256" key="2">
    <source>
        <dbReference type="ARBA" id="ARBA00010488"/>
    </source>
</evidence>
<protein>
    <recommendedName>
        <fullName evidence="11">CDP-glycerol:poly(Glycerophosphate) glycerophosphotransferase</fullName>
    </recommendedName>
</protein>
<comment type="caution">
    <text evidence="9">The sequence shown here is derived from an EMBL/GenBank/DDBJ whole genome shotgun (WGS) entry which is preliminary data.</text>
</comment>
<accession>A0A242CHP5</accession>
<comment type="subcellular location">
    <subcellularLocation>
        <location evidence="1">Cell membrane</location>
        <topology evidence="1">Peripheral membrane protein</topology>
    </subcellularLocation>
</comment>
<gene>
    <name evidence="9" type="ORF">A5880_000427</name>
    <name evidence="8" type="ORF">A5880_002524</name>
</gene>
<dbReference type="PANTHER" id="PTHR37316">
    <property type="entry name" value="TEICHOIC ACID GLYCEROL-PHOSPHATE PRIMASE"/>
    <property type="match status" value="1"/>
</dbReference>
<proteinExistence type="inferred from homology"/>
<reference evidence="9" key="1">
    <citation type="submission" date="2017-05" db="EMBL/GenBank/DDBJ databases">
        <title>The Genome Sequence of Enterococcus sp. 4G2_DIV0659.</title>
        <authorList>
            <consortium name="The Broad Institute Genomics Platform"/>
            <consortium name="The Broad Institute Genomic Center for Infectious Diseases"/>
            <person name="Earl A."/>
            <person name="Manson A."/>
            <person name="Schwartman J."/>
            <person name="Gilmore M."/>
            <person name="Abouelleil A."/>
            <person name="Cao P."/>
            <person name="Chapman S."/>
            <person name="Cusick C."/>
            <person name="Shea T."/>
            <person name="Young S."/>
            <person name="Neafsey D."/>
            <person name="Nusbaum C."/>
            <person name="Birren B."/>
        </authorList>
    </citation>
    <scope>NUCLEOTIDE SEQUENCE [LARGE SCALE GENOMIC DNA]</scope>
    <source>
        <strain evidence="9">4G2_DIV0659</strain>
    </source>
</reference>
<keyword evidence="7" id="KW-0812">Transmembrane</keyword>
<organism evidence="9">
    <name type="scientific">Candidatus Enterococcus mansonii</name>
    <dbReference type="NCBI Taxonomy" id="1834181"/>
    <lineage>
        <taxon>Bacteria</taxon>
        <taxon>Bacillati</taxon>
        <taxon>Bacillota</taxon>
        <taxon>Bacilli</taxon>
        <taxon>Lactobacillales</taxon>
        <taxon>Enterococcaceae</taxon>
        <taxon>Enterococcus</taxon>
    </lineage>
</organism>
<dbReference type="GO" id="GO:0047355">
    <property type="term" value="F:CDP-glycerol glycerophosphotransferase activity"/>
    <property type="evidence" value="ECO:0007669"/>
    <property type="project" value="InterPro"/>
</dbReference>
<keyword evidence="10" id="KW-1185">Reference proteome</keyword>
<evidence type="ECO:0000256" key="1">
    <source>
        <dbReference type="ARBA" id="ARBA00004202"/>
    </source>
</evidence>
<dbReference type="InterPro" id="IPR043149">
    <property type="entry name" value="TagF_N"/>
</dbReference>
<keyword evidence="3" id="KW-1003">Cell membrane</keyword>
<dbReference type="EMBL" id="NGLE02000001">
    <property type="protein sequence ID" value="MEI5994936.1"/>
    <property type="molecule type" value="Genomic_DNA"/>
</dbReference>
<dbReference type="STRING" id="1834181.A5880_000427"/>
<evidence type="ECO:0000313" key="8">
    <source>
        <dbReference type="EMBL" id="MEI5994936.1"/>
    </source>
</evidence>
<dbReference type="Proteomes" id="UP000195139">
    <property type="component" value="Unassembled WGS sequence"/>
</dbReference>
<evidence type="ECO:0000256" key="4">
    <source>
        <dbReference type="ARBA" id="ARBA00022679"/>
    </source>
</evidence>
<keyword evidence="5" id="KW-0777">Teichoic acid biosynthesis</keyword>
<evidence type="ECO:0000256" key="3">
    <source>
        <dbReference type="ARBA" id="ARBA00022475"/>
    </source>
</evidence>
<name>A0A242CHP5_9ENTE</name>
<evidence type="ECO:0000313" key="10">
    <source>
        <dbReference type="Proteomes" id="UP000195139"/>
    </source>
</evidence>
<dbReference type="GO" id="GO:0005886">
    <property type="term" value="C:plasma membrane"/>
    <property type="evidence" value="ECO:0007669"/>
    <property type="project" value="UniProtKB-SubCell"/>
</dbReference>
<evidence type="ECO:0000313" key="9">
    <source>
        <dbReference type="EMBL" id="OTO09746.1"/>
    </source>
</evidence>
<evidence type="ECO:0000256" key="6">
    <source>
        <dbReference type="ARBA" id="ARBA00023136"/>
    </source>
</evidence>
<dbReference type="InterPro" id="IPR043148">
    <property type="entry name" value="TagF_C"/>
</dbReference>
<feature type="transmembrane region" description="Helical" evidence="7">
    <location>
        <begin position="14"/>
        <end position="36"/>
    </location>
</feature>
<evidence type="ECO:0008006" key="11">
    <source>
        <dbReference type="Google" id="ProtNLM"/>
    </source>
</evidence>
<dbReference type="Pfam" id="PF04464">
    <property type="entry name" value="Glyphos_transf"/>
    <property type="match status" value="1"/>
</dbReference>
<dbReference type="Gene3D" id="3.40.50.12580">
    <property type="match status" value="1"/>
</dbReference>
<dbReference type="InterPro" id="IPR007554">
    <property type="entry name" value="Glycerophosphate_synth"/>
</dbReference>
<dbReference type="AlphaFoldDB" id="A0A242CHP5"/>